<dbReference type="SUPFAM" id="SSF56574">
    <property type="entry name" value="Serpins"/>
    <property type="match status" value="1"/>
</dbReference>
<sequence>MRVFLFLETALLFPLVFAENGKTAELLHRVNQDVISVLIDCIYSRAKLDNLFDIKTEYRDFYIDKSTTVKMPFLRTTGIYNVAFTDEAAVVSIPYKSDAKVLFILPEEEKLSEIENNLSKETIQKWTKSMDMRYMDLSLPKFSVSATINIKDVSLKVLADLFPDISDISGITGEANVKVSRIQVISVTIVSFSVIKRGVPTILTTQKGAKSSNRQKVYLGAVPPRQPPNLNIEDKKMEAAHQFKRERTHCTGLHSAWKSDISPLVKLEGSEPGDAVRSQNRGVMDASVYLWKDLGWKGVVLTQGKMNYGPVVTLGMNVLNEFGSLLLRDPSNETLKRWDPHTPQRRNFQVAQVQESNCEGGVFGKVIVPASIKIVLQPGQTVLSLPVRACVPLEGLRSLDSEGPPGR</sequence>
<proteinExistence type="inferred from homology"/>
<dbReference type="InterPro" id="IPR036186">
    <property type="entry name" value="Serpin_sf"/>
</dbReference>
<accession>A0ABN9LSE0</accession>
<evidence type="ECO:0000256" key="4">
    <source>
        <dbReference type="ARBA" id="ARBA00022729"/>
    </source>
</evidence>
<evidence type="ECO:0000256" key="10">
    <source>
        <dbReference type="RuleBase" id="RU000411"/>
    </source>
</evidence>
<evidence type="ECO:0000256" key="1">
    <source>
        <dbReference type="ARBA" id="ARBA00004613"/>
    </source>
</evidence>
<evidence type="ECO:0000259" key="12">
    <source>
        <dbReference type="SMART" id="SM00093"/>
    </source>
</evidence>
<name>A0ABN9LSE0_9NEOB</name>
<dbReference type="Proteomes" id="UP001176940">
    <property type="component" value="Unassembled WGS sequence"/>
</dbReference>
<feature type="domain" description="Serpin" evidence="12">
    <location>
        <begin position="1"/>
        <end position="200"/>
    </location>
</feature>
<comment type="similarity">
    <text evidence="2 10">Belongs to the serpin family.</text>
</comment>
<comment type="function">
    <text evidence="6">Major thyroid hormone transport protein in serum.</text>
</comment>
<gene>
    <name evidence="13" type="ORF">RIMI_LOCUS11587060</name>
</gene>
<dbReference type="InterPro" id="IPR023796">
    <property type="entry name" value="Serpin_dom"/>
</dbReference>
<dbReference type="InterPro" id="IPR000215">
    <property type="entry name" value="Serpin_fam"/>
</dbReference>
<keyword evidence="5" id="KW-0325">Glycoprotein</keyword>
<comment type="subcellular location">
    <subcellularLocation>
        <location evidence="1">Secreted</location>
    </subcellularLocation>
</comment>
<keyword evidence="3" id="KW-0964">Secreted</keyword>
<dbReference type="PANTHER" id="PTHR11461:SF375">
    <property type="entry name" value="THYROXINE-BINDING GLOBULIN"/>
    <property type="match status" value="1"/>
</dbReference>
<evidence type="ECO:0000313" key="13">
    <source>
        <dbReference type="EMBL" id="CAJ0947117.1"/>
    </source>
</evidence>
<reference evidence="13" key="1">
    <citation type="submission" date="2023-07" db="EMBL/GenBank/DDBJ databases">
        <authorList>
            <person name="Stuckert A."/>
        </authorList>
    </citation>
    <scope>NUCLEOTIDE SEQUENCE</scope>
</reference>
<evidence type="ECO:0000256" key="9">
    <source>
        <dbReference type="ARBA" id="ARBA00043177"/>
    </source>
</evidence>
<evidence type="ECO:0000256" key="7">
    <source>
        <dbReference type="ARBA" id="ARBA00039512"/>
    </source>
</evidence>
<keyword evidence="4 11" id="KW-0732">Signal</keyword>
<dbReference type="EMBL" id="CAUEEQ010026414">
    <property type="protein sequence ID" value="CAJ0947117.1"/>
    <property type="molecule type" value="Genomic_DNA"/>
</dbReference>
<dbReference type="SMART" id="SM00093">
    <property type="entry name" value="SERPIN"/>
    <property type="match status" value="1"/>
</dbReference>
<organism evidence="13 14">
    <name type="scientific">Ranitomeya imitator</name>
    <name type="common">mimic poison frog</name>
    <dbReference type="NCBI Taxonomy" id="111125"/>
    <lineage>
        <taxon>Eukaryota</taxon>
        <taxon>Metazoa</taxon>
        <taxon>Chordata</taxon>
        <taxon>Craniata</taxon>
        <taxon>Vertebrata</taxon>
        <taxon>Euteleostomi</taxon>
        <taxon>Amphibia</taxon>
        <taxon>Batrachia</taxon>
        <taxon>Anura</taxon>
        <taxon>Neobatrachia</taxon>
        <taxon>Hyloidea</taxon>
        <taxon>Dendrobatidae</taxon>
        <taxon>Dendrobatinae</taxon>
        <taxon>Ranitomeya</taxon>
    </lineage>
</organism>
<feature type="signal peptide" evidence="11">
    <location>
        <begin position="1"/>
        <end position="18"/>
    </location>
</feature>
<evidence type="ECO:0000256" key="3">
    <source>
        <dbReference type="ARBA" id="ARBA00022525"/>
    </source>
</evidence>
<evidence type="ECO:0000256" key="11">
    <source>
        <dbReference type="SAM" id="SignalP"/>
    </source>
</evidence>
<feature type="chain" id="PRO_5047514402" description="Thyroxine-binding globulin" evidence="11">
    <location>
        <begin position="19"/>
        <end position="407"/>
    </location>
</feature>
<evidence type="ECO:0000256" key="2">
    <source>
        <dbReference type="ARBA" id="ARBA00009500"/>
    </source>
</evidence>
<dbReference type="Gene3D" id="2.30.39.10">
    <property type="entry name" value="Alpha-1-antitrypsin, domain 1"/>
    <property type="match status" value="1"/>
</dbReference>
<evidence type="ECO:0000256" key="5">
    <source>
        <dbReference type="ARBA" id="ARBA00023180"/>
    </source>
</evidence>
<keyword evidence="14" id="KW-1185">Reference proteome</keyword>
<evidence type="ECO:0000313" key="14">
    <source>
        <dbReference type="Proteomes" id="UP001176940"/>
    </source>
</evidence>
<dbReference type="InterPro" id="IPR042185">
    <property type="entry name" value="Serpin_sf_2"/>
</dbReference>
<dbReference type="PANTHER" id="PTHR11461">
    <property type="entry name" value="SERINE PROTEASE INHIBITOR, SERPIN"/>
    <property type="match status" value="1"/>
</dbReference>
<dbReference type="Pfam" id="PF00079">
    <property type="entry name" value="Serpin"/>
    <property type="match status" value="1"/>
</dbReference>
<comment type="caution">
    <text evidence="13">The sequence shown here is derived from an EMBL/GenBank/DDBJ whole genome shotgun (WGS) entry which is preliminary data.</text>
</comment>
<evidence type="ECO:0000256" key="8">
    <source>
        <dbReference type="ARBA" id="ARBA00042967"/>
    </source>
</evidence>
<evidence type="ECO:0000256" key="6">
    <source>
        <dbReference type="ARBA" id="ARBA00037352"/>
    </source>
</evidence>
<protein>
    <recommendedName>
        <fullName evidence="7">Thyroxine-binding globulin</fullName>
    </recommendedName>
    <alternativeName>
        <fullName evidence="9">Serpin A7</fullName>
    </alternativeName>
    <alternativeName>
        <fullName evidence="8">T4-binding globulin</fullName>
    </alternativeName>
</protein>